<dbReference type="GO" id="GO:0016491">
    <property type="term" value="F:oxidoreductase activity"/>
    <property type="evidence" value="ECO:0007669"/>
    <property type="project" value="InterPro"/>
</dbReference>
<sequence>VEFLVLEGPEQTSAYWAVTLPEQARDAFPWPRLPLAPVLVVVYADAGRYLDRYSEPDKASTELGGSDEDWPIPYWFIDAAFSAMALQLLAVDEGLGCCFFGLFGHERDISRRFDVPGGQRAIGAVAIGYPAPDDQRPSTSAERGRRDLGEVLHRGHWGIPDVRLPEAGR</sequence>
<dbReference type="InterPro" id="IPR000415">
    <property type="entry name" value="Nitroreductase-like"/>
</dbReference>
<reference evidence="2" key="1">
    <citation type="submission" date="2018-05" db="EMBL/GenBank/DDBJ databases">
        <authorList>
            <person name="Lanie J.A."/>
            <person name="Ng W.-L."/>
            <person name="Kazmierczak K.M."/>
            <person name="Andrzejewski T.M."/>
            <person name="Davidsen T.M."/>
            <person name="Wayne K.J."/>
            <person name="Tettelin H."/>
            <person name="Glass J.I."/>
            <person name="Rusch D."/>
            <person name="Podicherti R."/>
            <person name="Tsui H.-C.T."/>
            <person name="Winkler M.E."/>
        </authorList>
    </citation>
    <scope>NUCLEOTIDE SEQUENCE</scope>
</reference>
<dbReference type="Gene3D" id="3.40.109.10">
    <property type="entry name" value="NADH Oxidase"/>
    <property type="match status" value="1"/>
</dbReference>
<evidence type="ECO:0000259" key="1">
    <source>
        <dbReference type="Pfam" id="PF00881"/>
    </source>
</evidence>
<dbReference type="AlphaFoldDB" id="A0A381Y7S1"/>
<accession>A0A381Y7S1</accession>
<organism evidence="2">
    <name type="scientific">marine metagenome</name>
    <dbReference type="NCBI Taxonomy" id="408172"/>
    <lineage>
        <taxon>unclassified sequences</taxon>
        <taxon>metagenomes</taxon>
        <taxon>ecological metagenomes</taxon>
    </lineage>
</organism>
<feature type="domain" description="Nitroreductase" evidence="1">
    <location>
        <begin position="29"/>
        <end position="129"/>
    </location>
</feature>
<dbReference type="EMBL" id="UINC01017580">
    <property type="protein sequence ID" value="SVA73045.1"/>
    <property type="molecule type" value="Genomic_DNA"/>
</dbReference>
<gene>
    <name evidence="2" type="ORF">METZ01_LOCUS125899</name>
</gene>
<dbReference type="InterPro" id="IPR029479">
    <property type="entry name" value="Nitroreductase"/>
</dbReference>
<protein>
    <recommendedName>
        <fullName evidence="1">Nitroreductase domain-containing protein</fullName>
    </recommendedName>
</protein>
<proteinExistence type="predicted"/>
<feature type="non-terminal residue" evidence="2">
    <location>
        <position position="1"/>
    </location>
</feature>
<evidence type="ECO:0000313" key="2">
    <source>
        <dbReference type="EMBL" id="SVA73045.1"/>
    </source>
</evidence>
<name>A0A381Y7S1_9ZZZZ</name>
<dbReference type="SUPFAM" id="SSF55469">
    <property type="entry name" value="FMN-dependent nitroreductase-like"/>
    <property type="match status" value="1"/>
</dbReference>
<dbReference type="Pfam" id="PF00881">
    <property type="entry name" value="Nitroreductase"/>
    <property type="match status" value="1"/>
</dbReference>